<comment type="caution">
    <text evidence="1">The sequence shown here is derived from an EMBL/GenBank/DDBJ whole genome shotgun (WGS) entry which is preliminary data.</text>
</comment>
<dbReference type="EMBL" id="LAZR01001353">
    <property type="protein sequence ID" value="KKN46011.1"/>
    <property type="molecule type" value="Genomic_DNA"/>
</dbReference>
<proteinExistence type="predicted"/>
<organism evidence="1">
    <name type="scientific">marine sediment metagenome</name>
    <dbReference type="NCBI Taxonomy" id="412755"/>
    <lineage>
        <taxon>unclassified sequences</taxon>
        <taxon>metagenomes</taxon>
        <taxon>ecological metagenomes</taxon>
    </lineage>
</organism>
<name>A0A0F9TAN5_9ZZZZ</name>
<dbReference type="AlphaFoldDB" id="A0A0F9TAN5"/>
<accession>A0A0F9TAN5</accession>
<evidence type="ECO:0000313" key="1">
    <source>
        <dbReference type="EMBL" id="KKN46011.1"/>
    </source>
</evidence>
<sequence>MTKCDVCNRPTDEVDVQPYMARTDYGYEERVGTCNCDSCPVCGYIHRNWCKPPQQYNNDERAPTCSSCGGNSPEEFCGYCEEKGYHNPDDDRERCADCGYKHDGKCRVDLGRYIQPPLVMKSQIHKVHVESKPVIIPATDKSSKVKIIDSYEAHHKPISDISSREAMKKAERALDDRLRIKRKNIEELELDEQLLSLRLRLKLSENDGN</sequence>
<reference evidence="1" key="1">
    <citation type="journal article" date="2015" name="Nature">
        <title>Complex archaea that bridge the gap between prokaryotes and eukaryotes.</title>
        <authorList>
            <person name="Spang A."/>
            <person name="Saw J.H."/>
            <person name="Jorgensen S.L."/>
            <person name="Zaremba-Niedzwiedzka K."/>
            <person name="Martijn J."/>
            <person name="Lind A.E."/>
            <person name="van Eijk R."/>
            <person name="Schleper C."/>
            <person name="Guy L."/>
            <person name="Ettema T.J."/>
        </authorList>
    </citation>
    <scope>NUCLEOTIDE SEQUENCE</scope>
</reference>
<gene>
    <name evidence="1" type="ORF">LCGC14_0677050</name>
</gene>
<protein>
    <submittedName>
        <fullName evidence="1">Uncharacterized protein</fullName>
    </submittedName>
</protein>